<dbReference type="EMBL" id="GBXM01014748">
    <property type="protein sequence ID" value="JAH93829.1"/>
    <property type="molecule type" value="Transcribed_RNA"/>
</dbReference>
<evidence type="ECO:0000256" key="1">
    <source>
        <dbReference type="SAM" id="MobiDB-lite"/>
    </source>
</evidence>
<accession>A0A0E9WTT8</accession>
<evidence type="ECO:0000313" key="2">
    <source>
        <dbReference type="EMBL" id="JAH93829.1"/>
    </source>
</evidence>
<name>A0A0E9WTT8_ANGAN</name>
<feature type="region of interest" description="Disordered" evidence="1">
    <location>
        <begin position="40"/>
        <end position="84"/>
    </location>
</feature>
<dbReference type="AlphaFoldDB" id="A0A0E9WTT8"/>
<reference evidence="2" key="2">
    <citation type="journal article" date="2015" name="Fish Shellfish Immunol.">
        <title>Early steps in the European eel (Anguilla anguilla)-Vibrio vulnificus interaction in the gills: Role of the RtxA13 toxin.</title>
        <authorList>
            <person name="Callol A."/>
            <person name="Pajuelo D."/>
            <person name="Ebbesson L."/>
            <person name="Teles M."/>
            <person name="MacKenzie S."/>
            <person name="Amaro C."/>
        </authorList>
    </citation>
    <scope>NUCLEOTIDE SEQUENCE</scope>
</reference>
<organism evidence="2">
    <name type="scientific">Anguilla anguilla</name>
    <name type="common">European freshwater eel</name>
    <name type="synonym">Muraena anguilla</name>
    <dbReference type="NCBI Taxonomy" id="7936"/>
    <lineage>
        <taxon>Eukaryota</taxon>
        <taxon>Metazoa</taxon>
        <taxon>Chordata</taxon>
        <taxon>Craniata</taxon>
        <taxon>Vertebrata</taxon>
        <taxon>Euteleostomi</taxon>
        <taxon>Actinopterygii</taxon>
        <taxon>Neopterygii</taxon>
        <taxon>Teleostei</taxon>
        <taxon>Anguilliformes</taxon>
        <taxon>Anguillidae</taxon>
        <taxon>Anguilla</taxon>
    </lineage>
</organism>
<protein>
    <submittedName>
        <fullName evidence="2">Uncharacterized protein</fullName>
    </submittedName>
</protein>
<feature type="compositionally biased region" description="Polar residues" evidence="1">
    <location>
        <begin position="75"/>
        <end position="84"/>
    </location>
</feature>
<sequence length="84" mass="9188">MIKEVHPAICRPSEILDATIVNTFTYIPEGDARIREKIPFGTKEGKNGRSVPWHKMEASSLGPTPRSAQGRLRAASNSRSQNGA</sequence>
<reference evidence="2" key="1">
    <citation type="submission" date="2014-11" db="EMBL/GenBank/DDBJ databases">
        <authorList>
            <person name="Amaro Gonzalez C."/>
        </authorList>
    </citation>
    <scope>NUCLEOTIDE SEQUENCE</scope>
</reference>
<proteinExistence type="predicted"/>